<sequence>MIKPELLAPAGNLEKLEMAVRFGADAVYLGGKSFGLRAGAGNFSLEEMAQGVKFAHENGAKVYVAVNIFAHNEDLVELGGYLDAISSLKADGVIVSDPGVFRLVKSRVPDLPIHISTQANNTNWSGALFWQEMGAKRIVLARELSFQEIREISRRSQIELEAFVHGSMCISYSGRCLLSNYLTGRNANKGDCAHPCRWNYRLVEEKRPGQYFPVLEDERGTYIFNSKDLCLIEHLPDLIQAGVGSFKIEGRMKSAYYVATVVKVYREAIDTYWADPESYSFQESWREELAKVSHRHYTTGFALQKPSAFDHRYDSSAYIRSYDFVGVVLDYLPETGEMRVEQRNRLAVGDEIEIVPPQGPFMSWKIPSMKDDRGEFIEAAPHPQQVITIPIPERIKPFSLLRRAE</sequence>
<dbReference type="InterPro" id="IPR032525">
    <property type="entry name" value="Peptidase_U32_C"/>
</dbReference>
<dbReference type="RefSeq" id="WP_148133154.1">
    <property type="nucleotide sequence ID" value="NZ_CP017634.1"/>
</dbReference>
<dbReference type="InterPro" id="IPR001539">
    <property type="entry name" value="Peptidase_U32"/>
</dbReference>
<keyword evidence="1" id="KW-0645">Protease</keyword>
<evidence type="ECO:0000256" key="1">
    <source>
        <dbReference type="ARBA" id="ARBA00022670"/>
    </source>
</evidence>
<dbReference type="InterPro" id="IPR051454">
    <property type="entry name" value="RNA/ubiquinone_mod_enzymes"/>
</dbReference>
<organism evidence="5 6">
    <name type="scientific">Formimonas warabiya</name>
    <dbReference type="NCBI Taxonomy" id="1761012"/>
    <lineage>
        <taxon>Bacteria</taxon>
        <taxon>Bacillati</taxon>
        <taxon>Bacillota</taxon>
        <taxon>Clostridia</taxon>
        <taxon>Eubacteriales</taxon>
        <taxon>Peptococcaceae</taxon>
        <taxon>Candidatus Formimonas</taxon>
    </lineage>
</organism>
<dbReference type="PANTHER" id="PTHR30217">
    <property type="entry name" value="PEPTIDASE U32 FAMILY"/>
    <property type="match status" value="1"/>
</dbReference>
<gene>
    <name evidence="5" type="ORF">DCMF_03510</name>
</gene>
<evidence type="ECO:0000313" key="5">
    <source>
        <dbReference type="EMBL" id="ATW23979.1"/>
    </source>
</evidence>
<dbReference type="PANTHER" id="PTHR30217:SF6">
    <property type="entry name" value="TRNA HYDROXYLATION PROTEIN P"/>
    <property type="match status" value="1"/>
</dbReference>
<evidence type="ECO:0000256" key="2">
    <source>
        <dbReference type="ARBA" id="ARBA00022801"/>
    </source>
</evidence>
<protein>
    <submittedName>
        <fullName evidence="5">Peptidase U32</fullName>
    </submittedName>
</protein>
<reference evidence="5 6" key="1">
    <citation type="submission" date="2016-10" db="EMBL/GenBank/DDBJ databases">
        <title>Complete Genome Sequence of Peptococcaceae strain DCMF.</title>
        <authorList>
            <person name="Edwards R.J."/>
            <person name="Holland S.I."/>
            <person name="Deshpande N.P."/>
            <person name="Wong Y.K."/>
            <person name="Ertan H."/>
            <person name="Manefield M."/>
            <person name="Russell T.L."/>
            <person name="Lee M.J."/>
        </authorList>
    </citation>
    <scope>NUCLEOTIDE SEQUENCE [LARGE SCALE GENOMIC DNA]</scope>
    <source>
        <strain evidence="5 6">DCMF</strain>
    </source>
</reference>
<dbReference type="Pfam" id="PF16325">
    <property type="entry name" value="Peptidase_U32_C"/>
    <property type="match status" value="1"/>
</dbReference>
<dbReference type="GO" id="GO:0008233">
    <property type="term" value="F:peptidase activity"/>
    <property type="evidence" value="ECO:0007669"/>
    <property type="project" value="UniProtKB-KW"/>
</dbReference>
<feature type="domain" description="Peptidase family U32 C-terminal" evidence="4">
    <location>
        <begin position="320"/>
        <end position="402"/>
    </location>
</feature>
<dbReference type="GO" id="GO:0006508">
    <property type="term" value="P:proteolysis"/>
    <property type="evidence" value="ECO:0007669"/>
    <property type="project" value="UniProtKB-KW"/>
</dbReference>
<dbReference type="Pfam" id="PF01136">
    <property type="entry name" value="Peptidase_U32"/>
    <property type="match status" value="1"/>
</dbReference>
<dbReference type="Proteomes" id="UP000323521">
    <property type="component" value="Chromosome"/>
</dbReference>
<dbReference type="PROSITE" id="PS01276">
    <property type="entry name" value="PEPTIDASE_U32"/>
    <property type="match status" value="1"/>
</dbReference>
<dbReference type="Gene3D" id="2.40.30.10">
    <property type="entry name" value="Translation factors"/>
    <property type="match status" value="1"/>
</dbReference>
<evidence type="ECO:0000256" key="3">
    <source>
        <dbReference type="ARBA" id="ARBA00038374"/>
    </source>
</evidence>
<accession>A0A3G1KND8</accession>
<keyword evidence="2" id="KW-0378">Hydrolase</keyword>
<dbReference type="AlphaFoldDB" id="A0A3G1KND8"/>
<evidence type="ECO:0000259" key="4">
    <source>
        <dbReference type="Pfam" id="PF16325"/>
    </source>
</evidence>
<keyword evidence="6" id="KW-1185">Reference proteome</keyword>
<dbReference type="OrthoDB" id="9807498at2"/>
<dbReference type="EMBL" id="CP017634">
    <property type="protein sequence ID" value="ATW23979.1"/>
    <property type="molecule type" value="Genomic_DNA"/>
</dbReference>
<evidence type="ECO:0000313" key="6">
    <source>
        <dbReference type="Proteomes" id="UP000323521"/>
    </source>
</evidence>
<name>A0A3G1KND8_FORW1</name>
<dbReference type="KEGG" id="fwa:DCMF_03510"/>
<proteinExistence type="inferred from homology"/>
<comment type="similarity">
    <text evidence="3">Belongs to the peptidase U32 family.</text>
</comment>